<feature type="region of interest" description="Disordered" evidence="1">
    <location>
        <begin position="1"/>
        <end position="48"/>
    </location>
</feature>
<protein>
    <submittedName>
        <fullName evidence="3">Uncharacterized protein</fullName>
    </submittedName>
</protein>
<feature type="compositionally biased region" description="Basic and acidic residues" evidence="1">
    <location>
        <begin position="17"/>
        <end position="28"/>
    </location>
</feature>
<evidence type="ECO:0000313" key="3">
    <source>
        <dbReference type="WBParaSite" id="Gr19_v10_g7118.t1"/>
    </source>
</evidence>
<dbReference type="AlphaFoldDB" id="A0A914I6N2"/>
<reference evidence="3" key="1">
    <citation type="submission" date="2022-11" db="UniProtKB">
        <authorList>
            <consortium name="WormBaseParasite"/>
        </authorList>
    </citation>
    <scope>IDENTIFICATION</scope>
</reference>
<dbReference type="WBParaSite" id="Gr19_v10_g7118.t1">
    <property type="protein sequence ID" value="Gr19_v10_g7118.t1"/>
    <property type="gene ID" value="Gr19_v10_g7118"/>
</dbReference>
<evidence type="ECO:0000256" key="1">
    <source>
        <dbReference type="SAM" id="MobiDB-lite"/>
    </source>
</evidence>
<accession>A0A914I6N2</accession>
<evidence type="ECO:0000313" key="2">
    <source>
        <dbReference type="Proteomes" id="UP000887572"/>
    </source>
</evidence>
<sequence length="169" mass="19302">MKTAPPAPIPSLTGMEKQQHNIRRDCHDSPSVSISPNQHEQQQQQPQLVVHSQQMQFHRPSPYLRRVKLPRLHFAVPKKNIYVPPPYESDDDLPSPDELCARVEFIHLKNAQLRLKSRANDKQQQIVEQQRTAVPTQQQNTFLCPSAAVLGYVGQQHSAVYNKNSSNNN</sequence>
<organism evidence="2 3">
    <name type="scientific">Globodera rostochiensis</name>
    <name type="common">Golden nematode worm</name>
    <name type="synonym">Heterodera rostochiensis</name>
    <dbReference type="NCBI Taxonomy" id="31243"/>
    <lineage>
        <taxon>Eukaryota</taxon>
        <taxon>Metazoa</taxon>
        <taxon>Ecdysozoa</taxon>
        <taxon>Nematoda</taxon>
        <taxon>Chromadorea</taxon>
        <taxon>Rhabditida</taxon>
        <taxon>Tylenchina</taxon>
        <taxon>Tylenchomorpha</taxon>
        <taxon>Tylenchoidea</taxon>
        <taxon>Heteroderidae</taxon>
        <taxon>Heteroderinae</taxon>
        <taxon>Globodera</taxon>
    </lineage>
</organism>
<dbReference type="Proteomes" id="UP000887572">
    <property type="component" value="Unplaced"/>
</dbReference>
<keyword evidence="2" id="KW-1185">Reference proteome</keyword>
<name>A0A914I6N2_GLORO</name>
<feature type="compositionally biased region" description="Low complexity" evidence="1">
    <location>
        <begin position="38"/>
        <end position="48"/>
    </location>
</feature>
<proteinExistence type="predicted"/>